<gene>
    <name evidence="2" type="ORF">JG688_00003503</name>
</gene>
<feature type="region of interest" description="Disordered" evidence="1">
    <location>
        <begin position="48"/>
        <end position="79"/>
    </location>
</feature>
<protein>
    <submittedName>
        <fullName evidence="2">Uncharacterized protein</fullName>
    </submittedName>
</protein>
<evidence type="ECO:0000313" key="2">
    <source>
        <dbReference type="EMBL" id="KAG6973496.1"/>
    </source>
</evidence>
<dbReference type="AlphaFoldDB" id="A0A8J5JB96"/>
<evidence type="ECO:0000256" key="1">
    <source>
        <dbReference type="SAM" id="MobiDB-lite"/>
    </source>
</evidence>
<dbReference type="EMBL" id="JAENGY010000110">
    <property type="protein sequence ID" value="KAG6973496.1"/>
    <property type="molecule type" value="Genomic_DNA"/>
</dbReference>
<accession>A0A8J5JB96</accession>
<dbReference type="Proteomes" id="UP000709295">
    <property type="component" value="Unassembled WGS sequence"/>
</dbReference>
<comment type="caution">
    <text evidence="2">The sequence shown here is derived from an EMBL/GenBank/DDBJ whole genome shotgun (WGS) entry which is preliminary data.</text>
</comment>
<feature type="compositionally biased region" description="Polar residues" evidence="1">
    <location>
        <begin position="62"/>
        <end position="79"/>
    </location>
</feature>
<reference evidence="2" key="1">
    <citation type="submission" date="2021-01" db="EMBL/GenBank/DDBJ databases">
        <title>Phytophthora aleatoria, a newly-described species from Pinus radiata is distinct from Phytophthora cactorum isolates based on comparative genomics.</title>
        <authorList>
            <person name="Mcdougal R."/>
            <person name="Panda P."/>
            <person name="Williams N."/>
            <person name="Studholme D.J."/>
        </authorList>
    </citation>
    <scope>NUCLEOTIDE SEQUENCE</scope>
    <source>
        <strain evidence="2">NZFS 4037</strain>
    </source>
</reference>
<evidence type="ECO:0000313" key="3">
    <source>
        <dbReference type="Proteomes" id="UP000709295"/>
    </source>
</evidence>
<keyword evidence="3" id="KW-1185">Reference proteome</keyword>
<sequence length="746" mass="83931">MTTPARVTDGDQSHNVPHLQLSNENYRVVRSNDPLLGRHSPRQRRMIAAQPVRPQAGGKPTDSLQSPRQKTPASPVNTTLAVSRPPTIVTSPVQCKSARANLTRLVIPDDGAEHLNGKSCQRRATSPVIRDGLANDLSPVKDVEPQFLFPINPRAREHVEIKACLLARTHRLDVDELQRIRGNNQLALNRYKMQRIISGGGPFSVDGSTHEEAKRKTTFLLRHFFTLQDSSPSPQDQLLHDVVNAWAIGDQATSDEISRLWKSINNHIEQSYLLRRKLVAKSDPDEISVVIAMDCLKKLPDRLPEYRRVLDVVIAEPLETNPALFTTFLVYHRSVLPDFNDPDFDPTVFKLKTTKKVEIGVQTSKNLNQGRRKLRTREKLRRECEELLEPLRAVAAKDIAVTATSTQTTDAKTEEELLNEEAVSIAEILNEIARLYVAKMAADEHDDSMNRKRQSLADFMMELYTLELGFKSQAMKKLVDLLIAAKQIGNVPEAMRIKWFRRFLNAIPGDRPLPQTALDFFLLVLHHLIPGGQLSLQLESGSFTSCTVSQCTLKTLVDDPLVSRLFDNKEQCERMLAFQHISTPSRRDITGSVARSSVTMLSVLPLDDVLDSIMKVWMQYQLRVREEWAVAFKDIVSATGVAHFDAFSTMVRSKLPGLDNRALMKIYNSCGEENEQGEFTLFSVRSLIDTDFLSTTMSTFQEDFTFTMAILQEQHVLRQYTSSSSSTASSAQLLSPFATPPVSGRH</sequence>
<organism evidence="2 3">
    <name type="scientific">Phytophthora aleatoria</name>
    <dbReference type="NCBI Taxonomy" id="2496075"/>
    <lineage>
        <taxon>Eukaryota</taxon>
        <taxon>Sar</taxon>
        <taxon>Stramenopiles</taxon>
        <taxon>Oomycota</taxon>
        <taxon>Peronosporomycetes</taxon>
        <taxon>Peronosporales</taxon>
        <taxon>Peronosporaceae</taxon>
        <taxon>Phytophthora</taxon>
    </lineage>
</organism>
<proteinExistence type="predicted"/>
<name>A0A8J5JB96_9STRA</name>